<keyword evidence="1" id="KW-0812">Transmembrane</keyword>
<dbReference type="InterPro" id="IPR007703">
    <property type="entry name" value="PIF3"/>
</dbReference>
<dbReference type="Proteomes" id="UP000201058">
    <property type="component" value="Segment"/>
</dbReference>
<dbReference type="KEGG" id="vg:22921727"/>
<evidence type="ECO:0000313" key="3">
    <source>
        <dbReference type="Proteomes" id="UP000201058"/>
    </source>
</evidence>
<dbReference type="RefSeq" id="YP_009116660.1">
    <property type="nucleotide sequence ID" value="NC_026242.1"/>
</dbReference>
<name>A0A0B4VGI0_9VIRU</name>
<keyword evidence="1" id="KW-1133">Transmembrane helix</keyword>
<proteinExistence type="predicted"/>
<keyword evidence="3" id="KW-1185">Reference proteome</keyword>
<dbReference type="Pfam" id="PF05006">
    <property type="entry name" value="PIF3"/>
    <property type="match status" value="1"/>
</dbReference>
<dbReference type="GeneID" id="22921727"/>
<gene>
    <name evidence="2" type="primary">pif-3</name>
    <name evidence="2" type="ORF">TONV_013</name>
</gene>
<accession>A0A0B4VGI0</accession>
<reference evidence="2 3" key="1">
    <citation type="journal article" date="2015" name="J. Virol.">
        <title>The genome of the nucleopolyhedrosis-causing virus from Tipula oleracea sheds new light on the Nudiviridae family.</title>
        <authorList>
            <person name="Bezier A."/>
            <person name="Theze J."/>
            <person name="Gavory F."/>
            <person name="Gaillard J."/>
            <person name="Poulain J."/>
            <person name="Drezen J.M."/>
            <person name="Herniou E.A."/>
        </authorList>
    </citation>
    <scope>NUCLEOTIDE SEQUENCE [LARGE SCALE GENOMIC DNA]</scope>
    <source>
        <strain evidence="2">35</strain>
    </source>
</reference>
<organism evidence="2 3">
    <name type="scientific">Tipula oleracea nudivirus</name>
    <dbReference type="NCBI Taxonomy" id="1546257"/>
    <lineage>
        <taxon>Viruses</taxon>
        <taxon>Viruses incertae sedis</taxon>
        <taxon>Naldaviricetes</taxon>
        <taxon>Lefavirales</taxon>
        <taxon>Nudiviridae</taxon>
        <taxon>Deltanudivirus</taxon>
        <taxon>Deltanudivirus tipoleraceae</taxon>
    </lineage>
</organism>
<dbReference type="EMBL" id="KM610234">
    <property type="protein sequence ID" value="AJD20073.1"/>
    <property type="molecule type" value="Genomic_DNA"/>
</dbReference>
<evidence type="ECO:0000256" key="1">
    <source>
        <dbReference type="SAM" id="Phobius"/>
    </source>
</evidence>
<keyword evidence="1" id="KW-0472">Membrane</keyword>
<sequence>MAYSKNFGFFILIISFLVIIFIFVYVRIFTNFEFDAIPDILLELKRSLEQKKKINCNQRVTYCFSDSECRQMCSNSANCSNGVCLNSNLFSTTAPINECDATKGVLTFFVGNPAFGRYEYLCKSVDPGIASDKITEPNLMCTGGDIDINYLNTFPKITDCKCPEDYKLIIMPATETVRDYSVCLPENKAERIL</sequence>
<feature type="transmembrane region" description="Helical" evidence="1">
    <location>
        <begin position="7"/>
        <end position="26"/>
    </location>
</feature>
<evidence type="ECO:0000313" key="2">
    <source>
        <dbReference type="EMBL" id="AJD20073.1"/>
    </source>
</evidence>
<dbReference type="OrthoDB" id="15542at10239"/>
<protein>
    <submittedName>
        <fullName evidence="2">PIF-3</fullName>
    </submittedName>
</protein>